<evidence type="ECO:0000256" key="2">
    <source>
        <dbReference type="ARBA" id="ARBA00022801"/>
    </source>
</evidence>
<dbReference type="Proteomes" id="UP000664122">
    <property type="component" value="Unassembled WGS sequence"/>
</dbReference>
<organism evidence="5 6">
    <name type="scientific">Jiella flava</name>
    <dbReference type="NCBI Taxonomy" id="2816857"/>
    <lineage>
        <taxon>Bacteria</taxon>
        <taxon>Pseudomonadati</taxon>
        <taxon>Pseudomonadota</taxon>
        <taxon>Alphaproteobacteria</taxon>
        <taxon>Hyphomicrobiales</taxon>
        <taxon>Aurantimonadaceae</taxon>
        <taxon>Jiella</taxon>
    </lineage>
</organism>
<evidence type="ECO:0000313" key="5">
    <source>
        <dbReference type="EMBL" id="MBO0662054.1"/>
    </source>
</evidence>
<dbReference type="PANTHER" id="PTHR43736:SF1">
    <property type="entry name" value="DIHYDRONEOPTERIN TRIPHOSPHATE DIPHOSPHATASE"/>
    <property type="match status" value="1"/>
</dbReference>
<dbReference type="EMBL" id="JAFMPP010000003">
    <property type="protein sequence ID" value="MBO0662054.1"/>
    <property type="molecule type" value="Genomic_DNA"/>
</dbReference>
<dbReference type="PROSITE" id="PS00893">
    <property type="entry name" value="NUDIX_BOX"/>
    <property type="match status" value="1"/>
</dbReference>
<comment type="cofactor">
    <cofactor evidence="1">
        <name>Mg(2+)</name>
        <dbReference type="ChEBI" id="CHEBI:18420"/>
    </cofactor>
</comment>
<evidence type="ECO:0000256" key="1">
    <source>
        <dbReference type="ARBA" id="ARBA00001946"/>
    </source>
</evidence>
<dbReference type="CDD" id="cd04690">
    <property type="entry name" value="NUDIX_Hydrolase"/>
    <property type="match status" value="1"/>
</dbReference>
<keyword evidence="6" id="KW-1185">Reference proteome</keyword>
<accession>A0A939FZ75</accession>
<dbReference type="InterPro" id="IPR015797">
    <property type="entry name" value="NUDIX_hydrolase-like_dom_sf"/>
</dbReference>
<dbReference type="AlphaFoldDB" id="A0A939FZ75"/>
<dbReference type="RefSeq" id="WP_207256811.1">
    <property type="nucleotide sequence ID" value="NZ_JAFMPP010000003.1"/>
</dbReference>
<proteinExistence type="predicted"/>
<evidence type="ECO:0000313" key="6">
    <source>
        <dbReference type="Proteomes" id="UP000664122"/>
    </source>
</evidence>
<dbReference type="Pfam" id="PF00293">
    <property type="entry name" value="NUDIX"/>
    <property type="match status" value="1"/>
</dbReference>
<feature type="compositionally biased region" description="Polar residues" evidence="3">
    <location>
        <begin position="134"/>
        <end position="149"/>
    </location>
</feature>
<dbReference type="Gene3D" id="3.90.79.10">
    <property type="entry name" value="Nucleoside Triphosphate Pyrophosphohydrolase"/>
    <property type="match status" value="1"/>
</dbReference>
<sequence>MTGEIAVAAVVLMREDGQTLLVRKRGTTRFMQPGGKPEEGETCRQAAEREVFEEIGLQLDSAQLTDHGVFHDHAATEAGMTVVAHVFSAWCDQPIAVAAEIDAAVWVDPTASARQSESIFGKARCVDSKGESDLSASDRTQGARRPSST</sequence>
<dbReference type="GO" id="GO:0016787">
    <property type="term" value="F:hydrolase activity"/>
    <property type="evidence" value="ECO:0007669"/>
    <property type="project" value="UniProtKB-KW"/>
</dbReference>
<reference evidence="5" key="1">
    <citation type="submission" date="2021-03" db="EMBL/GenBank/DDBJ databases">
        <title>Whole genome sequence of Jiella sp. CQZ9-1.</title>
        <authorList>
            <person name="Tuo L."/>
        </authorList>
    </citation>
    <scope>NUCLEOTIDE SEQUENCE</scope>
    <source>
        <strain evidence="5">CQZ9-1</strain>
    </source>
</reference>
<feature type="domain" description="Nudix hydrolase" evidence="4">
    <location>
        <begin position="3"/>
        <end position="131"/>
    </location>
</feature>
<dbReference type="InterPro" id="IPR020084">
    <property type="entry name" value="NUDIX_hydrolase_CS"/>
</dbReference>
<dbReference type="SUPFAM" id="SSF55811">
    <property type="entry name" value="Nudix"/>
    <property type="match status" value="1"/>
</dbReference>
<evidence type="ECO:0000256" key="3">
    <source>
        <dbReference type="SAM" id="MobiDB-lite"/>
    </source>
</evidence>
<name>A0A939FZ75_9HYPH</name>
<dbReference type="InterPro" id="IPR000086">
    <property type="entry name" value="NUDIX_hydrolase_dom"/>
</dbReference>
<protein>
    <submittedName>
        <fullName evidence="5">NUDIX domain-containing protein</fullName>
    </submittedName>
</protein>
<comment type="caution">
    <text evidence="5">The sequence shown here is derived from an EMBL/GenBank/DDBJ whole genome shotgun (WGS) entry which is preliminary data.</text>
</comment>
<dbReference type="PROSITE" id="PS51462">
    <property type="entry name" value="NUDIX"/>
    <property type="match status" value="1"/>
</dbReference>
<feature type="region of interest" description="Disordered" evidence="3">
    <location>
        <begin position="124"/>
        <end position="149"/>
    </location>
</feature>
<dbReference type="PANTHER" id="PTHR43736">
    <property type="entry name" value="ADP-RIBOSE PYROPHOSPHATASE"/>
    <property type="match status" value="1"/>
</dbReference>
<evidence type="ECO:0000259" key="4">
    <source>
        <dbReference type="PROSITE" id="PS51462"/>
    </source>
</evidence>
<keyword evidence="2" id="KW-0378">Hydrolase</keyword>
<gene>
    <name evidence="5" type="ORF">J1C48_05665</name>
</gene>